<dbReference type="EMBL" id="JAGGKP010000004">
    <property type="protein sequence ID" value="MBP1937232.1"/>
    <property type="molecule type" value="Genomic_DNA"/>
</dbReference>
<comment type="caution">
    <text evidence="1">The sequence shown here is derived from an EMBL/GenBank/DDBJ whole genome shotgun (WGS) entry which is preliminary data.</text>
</comment>
<keyword evidence="2" id="KW-1185">Reference proteome</keyword>
<evidence type="ECO:0000313" key="2">
    <source>
        <dbReference type="Proteomes" id="UP001519273"/>
    </source>
</evidence>
<reference evidence="1 2" key="1">
    <citation type="submission" date="2021-03" db="EMBL/GenBank/DDBJ databases">
        <title>Genomic Encyclopedia of Type Strains, Phase IV (KMG-IV): sequencing the most valuable type-strain genomes for metagenomic binning, comparative biology and taxonomic classification.</title>
        <authorList>
            <person name="Goeker M."/>
        </authorList>
    </citation>
    <scope>NUCLEOTIDE SEQUENCE [LARGE SCALE GENOMIC DNA]</scope>
    <source>
        <strain evidence="1 2">DSM 23491</strain>
    </source>
</reference>
<gene>
    <name evidence="1" type="ORF">J2Z20_002125</name>
</gene>
<name>A0ABS4H3W8_9BACL</name>
<organism evidence="1 2">
    <name type="scientific">Paenibacillus sediminis</name>
    <dbReference type="NCBI Taxonomy" id="664909"/>
    <lineage>
        <taxon>Bacteria</taxon>
        <taxon>Bacillati</taxon>
        <taxon>Bacillota</taxon>
        <taxon>Bacilli</taxon>
        <taxon>Bacillales</taxon>
        <taxon>Paenibacillaceae</taxon>
        <taxon>Paenibacillus</taxon>
    </lineage>
</organism>
<protein>
    <submittedName>
        <fullName evidence="1">Uncharacterized protein</fullName>
    </submittedName>
</protein>
<dbReference type="RefSeq" id="WP_209849247.1">
    <property type="nucleotide sequence ID" value="NZ_CBCRVE010000008.1"/>
</dbReference>
<accession>A0ABS4H3W8</accession>
<proteinExistence type="predicted"/>
<sequence>MTRYLFEYKIVSTGYVSEFSHVAESEEKAKEEIRARIADIEFVEESDVVVGKLIKTLDATNRYYECEGCSA</sequence>
<dbReference type="Proteomes" id="UP001519273">
    <property type="component" value="Unassembled WGS sequence"/>
</dbReference>
<evidence type="ECO:0000313" key="1">
    <source>
        <dbReference type="EMBL" id="MBP1937232.1"/>
    </source>
</evidence>